<evidence type="ECO:0000313" key="2">
    <source>
        <dbReference type="Proteomes" id="UP001149140"/>
    </source>
</evidence>
<dbReference type="Proteomes" id="UP001149140">
    <property type="component" value="Unassembled WGS sequence"/>
</dbReference>
<accession>A0A9X3RZ70</accession>
<gene>
    <name evidence="1" type="ORF">OM076_10045</name>
</gene>
<protein>
    <submittedName>
        <fullName evidence="1">Uncharacterized protein</fullName>
    </submittedName>
</protein>
<sequence>MLRPPDVFVLLGLLTPARGGGWSVQELAGDLAMPQAELQRSLTRLGESPVFDKRSEKVIRPAAQQLLLNAVALVAPARLGAPARGMPTAWAAPPLSARTPASNKLPPVWPDPLGGARGLSVTPLHKAASEVSLSDPWMHEALALVDALRLGDARIRRQAADLLRPRLT</sequence>
<organism evidence="1 2">
    <name type="scientific">Solirubrobacter ginsenosidimutans</name>
    <dbReference type="NCBI Taxonomy" id="490573"/>
    <lineage>
        <taxon>Bacteria</taxon>
        <taxon>Bacillati</taxon>
        <taxon>Actinomycetota</taxon>
        <taxon>Thermoleophilia</taxon>
        <taxon>Solirubrobacterales</taxon>
        <taxon>Solirubrobacteraceae</taxon>
        <taxon>Solirubrobacter</taxon>
    </lineage>
</organism>
<proteinExistence type="predicted"/>
<dbReference type="AlphaFoldDB" id="A0A9X3RZ70"/>
<evidence type="ECO:0000313" key="1">
    <source>
        <dbReference type="EMBL" id="MDA0160605.1"/>
    </source>
</evidence>
<comment type="caution">
    <text evidence="1">The sequence shown here is derived from an EMBL/GenBank/DDBJ whole genome shotgun (WGS) entry which is preliminary data.</text>
</comment>
<dbReference type="EMBL" id="JAPDOD010000006">
    <property type="protein sequence ID" value="MDA0160605.1"/>
    <property type="molecule type" value="Genomic_DNA"/>
</dbReference>
<reference evidence="1" key="1">
    <citation type="submission" date="2022-10" db="EMBL/GenBank/DDBJ databases">
        <title>The WGS of Solirubrobacter ginsenosidimutans DSM 21036.</title>
        <authorList>
            <person name="Jiang Z."/>
        </authorList>
    </citation>
    <scope>NUCLEOTIDE SEQUENCE</scope>
    <source>
        <strain evidence="1">DSM 21036</strain>
    </source>
</reference>
<dbReference type="RefSeq" id="WP_270039541.1">
    <property type="nucleotide sequence ID" value="NZ_JAPDOD010000006.1"/>
</dbReference>
<keyword evidence="2" id="KW-1185">Reference proteome</keyword>
<name>A0A9X3RZ70_9ACTN</name>